<proteinExistence type="predicted"/>
<feature type="transmembrane region" description="Helical" evidence="1">
    <location>
        <begin position="184"/>
        <end position="205"/>
    </location>
</feature>
<evidence type="ECO:0000313" key="2">
    <source>
        <dbReference type="EMBL" id="KAG5668648.1"/>
    </source>
</evidence>
<reference evidence="2" key="1">
    <citation type="submission" date="2021-03" db="EMBL/GenBank/DDBJ databases">
        <title>Chromosome level genome of the anhydrobiotic midge Polypedilum vanderplanki.</title>
        <authorList>
            <person name="Yoshida Y."/>
            <person name="Kikawada T."/>
            <person name="Gusev O."/>
        </authorList>
    </citation>
    <scope>NUCLEOTIDE SEQUENCE</scope>
    <source>
        <strain evidence="2">NIAS01</strain>
        <tissue evidence="2">Whole body or cell culture</tissue>
    </source>
</reference>
<evidence type="ECO:0000256" key="1">
    <source>
        <dbReference type="SAM" id="Phobius"/>
    </source>
</evidence>
<keyword evidence="3" id="KW-1185">Reference proteome</keyword>
<evidence type="ECO:0000313" key="3">
    <source>
        <dbReference type="Proteomes" id="UP001107558"/>
    </source>
</evidence>
<keyword evidence="1" id="KW-0812">Transmembrane</keyword>
<dbReference type="EMBL" id="JADBJN010000004">
    <property type="protein sequence ID" value="KAG5668647.1"/>
    <property type="molecule type" value="Genomic_DNA"/>
</dbReference>
<dbReference type="OrthoDB" id="10468088at2759"/>
<accession>A0A9J6BG74</accession>
<feature type="transmembrane region" description="Helical" evidence="1">
    <location>
        <begin position="246"/>
        <end position="267"/>
    </location>
</feature>
<gene>
    <name evidence="2" type="ORF">PVAND_016582</name>
</gene>
<dbReference type="Proteomes" id="UP001107558">
    <property type="component" value="Chromosome 4"/>
</dbReference>
<feature type="transmembrane region" description="Helical" evidence="1">
    <location>
        <begin position="108"/>
        <end position="130"/>
    </location>
</feature>
<keyword evidence="1" id="KW-1133">Transmembrane helix</keyword>
<feature type="transmembrane region" description="Helical" evidence="1">
    <location>
        <begin position="211"/>
        <end position="234"/>
    </location>
</feature>
<name>A0A9J6BG74_POLVA</name>
<feature type="transmembrane region" description="Helical" evidence="1">
    <location>
        <begin position="77"/>
        <end position="96"/>
    </location>
</feature>
<dbReference type="AlphaFoldDB" id="A0A9J6BG74"/>
<dbReference type="EMBL" id="JADBJN010000004">
    <property type="protein sequence ID" value="KAG5668648.1"/>
    <property type="molecule type" value="Genomic_DNA"/>
</dbReference>
<feature type="transmembrane region" description="Helical" evidence="1">
    <location>
        <begin position="12"/>
        <end position="39"/>
    </location>
</feature>
<organism evidence="2 3">
    <name type="scientific">Polypedilum vanderplanki</name>
    <name type="common">Sleeping chironomid midge</name>
    <dbReference type="NCBI Taxonomy" id="319348"/>
    <lineage>
        <taxon>Eukaryota</taxon>
        <taxon>Metazoa</taxon>
        <taxon>Ecdysozoa</taxon>
        <taxon>Arthropoda</taxon>
        <taxon>Hexapoda</taxon>
        <taxon>Insecta</taxon>
        <taxon>Pterygota</taxon>
        <taxon>Neoptera</taxon>
        <taxon>Endopterygota</taxon>
        <taxon>Diptera</taxon>
        <taxon>Nematocera</taxon>
        <taxon>Chironomoidea</taxon>
        <taxon>Chironomidae</taxon>
        <taxon>Chironominae</taxon>
        <taxon>Polypedilum</taxon>
        <taxon>Polypedilum</taxon>
    </lineage>
</organism>
<feature type="transmembrane region" description="Helical" evidence="1">
    <location>
        <begin position="302"/>
        <end position="325"/>
    </location>
</feature>
<sequence length="355" mass="41321">MQKFLFFFPLEVGGFVIGMYGFTTSFMINAIISVFLYHMVCFSLFKIYALAAVVSYYMFASFMLVKEIFCDRRPSIVKHFLVIDVIVTIICLSGYIKMMELAPDFWPLYLVDLILRFYAMFTIYSLLVYYNENVRKSIASLSNQELEADPDVEKVLPVKHIRPVQGVLKIFDYFLGYMSLKASAFIFVFLNFSGSIGLMIYFLFFEKFNEVQLVIYIVSFVANTIMAISLIGAIKMRKSLMFIPGLILSLFEIFIFTYMLISSMLVVEPEPEIPVWKFQYITLEPGEQYDQYMKKFIDNINIPASLVLGVWYYMFLCLCSLYDVIKCEEREKRNMFAKESIAYGSIEDARRSSSL</sequence>
<keyword evidence="1" id="KW-0472">Membrane</keyword>
<protein>
    <submittedName>
        <fullName evidence="2">Uncharacterized protein</fullName>
    </submittedName>
</protein>
<comment type="caution">
    <text evidence="2">The sequence shown here is derived from an EMBL/GenBank/DDBJ whole genome shotgun (WGS) entry which is preliminary data.</text>
</comment>
<feature type="transmembrane region" description="Helical" evidence="1">
    <location>
        <begin position="45"/>
        <end position="65"/>
    </location>
</feature>